<dbReference type="Pfam" id="PF07589">
    <property type="entry name" value="PEP-CTERM"/>
    <property type="match status" value="1"/>
</dbReference>
<keyword evidence="3" id="KW-1185">Reference proteome</keyword>
<reference evidence="2 3" key="1">
    <citation type="journal article" date="2019" name="Int. J. Syst. Evol. Microbiol.">
        <title>The Draft Whole-Genome Sequence of the Antibiotic Producer Empedobacter haloabium ATCC 31962 Provides Indications for Its Taxonomic Reclassification.</title>
        <authorList>
            <person name="Miess H."/>
            <person name="Arlt P."/>
            <person name="Apel A.K."/>
            <person name="Weber T."/>
            <person name="Nieselt K."/>
            <person name="Hanssen F."/>
            <person name="Czemmel S."/>
            <person name="Nahnsen S."/>
            <person name="Gross H."/>
        </authorList>
    </citation>
    <scope>NUCLEOTIDE SEQUENCE [LARGE SCALE GENOMIC DNA]</scope>
    <source>
        <strain evidence="2 3">ATCC 31962</strain>
    </source>
</reference>
<accession>A0ABZ1UI83</accession>
<evidence type="ECO:0000313" key="2">
    <source>
        <dbReference type="EMBL" id="WUR11848.1"/>
    </source>
</evidence>
<name>A0ABZ1UI83_9BURK</name>
<feature type="domain" description="Ice-binding protein C-terminal" evidence="1">
    <location>
        <begin position="117"/>
        <end position="138"/>
    </location>
</feature>
<gene>
    <name evidence="2" type="ORF">E7V67_019390</name>
</gene>
<sequence length="147" mass="15945">MAITSNYDVPSSFEASAVQTFVVTVAPRSAFVLSGTSVMAGNAYGPNATNYSKHSLIVSFDNGDRNYLSRERIWEDGSFVNINESQAFALSFANTTDYAKDITVKFQAYAQGGVILVPEPSSYMMMGLGLLGLLGHARLRRKRGLST</sequence>
<dbReference type="InterPro" id="IPR013424">
    <property type="entry name" value="Ice-binding_C"/>
</dbReference>
<dbReference type="EMBL" id="CP136508">
    <property type="protein sequence ID" value="WUR11848.1"/>
    <property type="molecule type" value="Genomic_DNA"/>
</dbReference>
<evidence type="ECO:0000313" key="3">
    <source>
        <dbReference type="Proteomes" id="UP000321323"/>
    </source>
</evidence>
<evidence type="ECO:0000259" key="1">
    <source>
        <dbReference type="Pfam" id="PF07589"/>
    </source>
</evidence>
<dbReference type="NCBIfam" id="TIGR02595">
    <property type="entry name" value="PEP_CTERM"/>
    <property type="match status" value="1"/>
</dbReference>
<organism evidence="2 3">
    <name type="scientific">[Empedobacter] haloabium</name>
    <dbReference type="NCBI Taxonomy" id="592317"/>
    <lineage>
        <taxon>Bacteria</taxon>
        <taxon>Pseudomonadati</taxon>
        <taxon>Pseudomonadota</taxon>
        <taxon>Betaproteobacteria</taxon>
        <taxon>Burkholderiales</taxon>
        <taxon>Oxalobacteraceae</taxon>
        <taxon>Telluria group</taxon>
        <taxon>Telluria group incertae sedis</taxon>
    </lineage>
</organism>
<dbReference type="Proteomes" id="UP000321323">
    <property type="component" value="Chromosome"/>
</dbReference>
<protein>
    <submittedName>
        <fullName evidence="2">PEP-CTERM sorting domain-containing protein</fullName>
    </submittedName>
</protein>
<proteinExistence type="predicted"/>